<protein>
    <recommendedName>
        <fullName evidence="4">glucan endo-1,3-beta-D-glucosidase</fullName>
        <ecNumber evidence="4">3.2.1.39</ecNumber>
    </recommendedName>
</protein>
<dbReference type="KEGG" id="aprc:113870246"/>
<dbReference type="Proteomes" id="UP000694853">
    <property type="component" value="Unplaced"/>
</dbReference>
<keyword evidence="9" id="KW-0472">Membrane</keyword>
<evidence type="ECO:0000256" key="6">
    <source>
        <dbReference type="ARBA" id="ARBA00022622"/>
    </source>
</evidence>
<comment type="catalytic activity">
    <reaction evidence="1">
        <text>Hydrolysis of (1-&gt;3)-beta-D-glucosidic linkages in (1-&gt;3)-beta-D-glucans.</text>
        <dbReference type="EC" id="3.2.1.39"/>
    </reaction>
</comment>
<evidence type="ECO:0000256" key="10">
    <source>
        <dbReference type="ARBA" id="ARBA00023157"/>
    </source>
</evidence>
<dbReference type="FunFam" id="1.20.58.1040:FF:000001">
    <property type="entry name" value="Glucan endo-1,3-beta-glucosidase 4"/>
    <property type="match status" value="1"/>
</dbReference>
<feature type="signal peptide" evidence="15">
    <location>
        <begin position="1"/>
        <end position="22"/>
    </location>
</feature>
<dbReference type="Gene3D" id="3.20.20.80">
    <property type="entry name" value="Glycosidases"/>
    <property type="match status" value="1"/>
</dbReference>
<dbReference type="InterPro" id="IPR012946">
    <property type="entry name" value="X8"/>
</dbReference>
<dbReference type="EC" id="3.2.1.39" evidence="4"/>
<proteinExistence type="inferred from homology"/>
<gene>
    <name evidence="18" type="primary">LOC113870246</name>
</gene>
<evidence type="ECO:0000256" key="2">
    <source>
        <dbReference type="ARBA" id="ARBA00004609"/>
    </source>
</evidence>
<comment type="similarity">
    <text evidence="3 14">Belongs to the glycosyl hydrolase 17 family.</text>
</comment>
<evidence type="ECO:0000256" key="5">
    <source>
        <dbReference type="ARBA" id="ARBA00022475"/>
    </source>
</evidence>
<sequence>MLKMGLLFPLFFLCSLGLTVTGQESIEFLNLCDASDDILRASSSHGELPLAVLVSGGDLNGVSRSILLAESWLRHNVLAHYPAAKITTIVLRSLAFCQQDQQQQNLPVVLSSLKNIYHSLRRWGLEKDVKVSVAFNLDCLSLNSVSYNDDLKMVKPVIDFLQSVNSTYSVIPHLAFSHFSDKSLSLVSSHLESMKKLGFFYPNSINVVAIVPNVGKTIARKLSVVDASLIGAFPVRPAPMPDIAGPPLGFSVGHPSPSNVPVKPMPPLAQVVSSPPPMPSTTFAPEEPPFVVPASSPHASTLPPCNPIHSEPPYPQIIPVQKLWCVAKPSVPPETLQQALDYACGEGGADCMEIEPQGNCYNPDTVVAHASYAFNSYWQKHKRNGGTCSFGGTAMLINSDPSFLHCRFILS</sequence>
<dbReference type="FunFam" id="3.20.20.80:FF:000244">
    <property type="entry name" value="O-Glycosyl hydrolases family 17 protein"/>
    <property type="match status" value="1"/>
</dbReference>
<evidence type="ECO:0000256" key="12">
    <source>
        <dbReference type="ARBA" id="ARBA00023288"/>
    </source>
</evidence>
<keyword evidence="5" id="KW-1003">Cell membrane</keyword>
<evidence type="ECO:0000256" key="7">
    <source>
        <dbReference type="ARBA" id="ARBA00022729"/>
    </source>
</evidence>
<dbReference type="Gene3D" id="1.20.58.1040">
    <property type="match status" value="1"/>
</dbReference>
<evidence type="ECO:0000313" key="17">
    <source>
        <dbReference type="Proteomes" id="UP000694853"/>
    </source>
</evidence>
<organism evidence="17 18">
    <name type="scientific">Abrus precatorius</name>
    <name type="common">Indian licorice</name>
    <name type="synonym">Glycine abrus</name>
    <dbReference type="NCBI Taxonomy" id="3816"/>
    <lineage>
        <taxon>Eukaryota</taxon>
        <taxon>Viridiplantae</taxon>
        <taxon>Streptophyta</taxon>
        <taxon>Embryophyta</taxon>
        <taxon>Tracheophyta</taxon>
        <taxon>Spermatophyta</taxon>
        <taxon>Magnoliopsida</taxon>
        <taxon>eudicotyledons</taxon>
        <taxon>Gunneridae</taxon>
        <taxon>Pentapetalae</taxon>
        <taxon>rosids</taxon>
        <taxon>fabids</taxon>
        <taxon>Fabales</taxon>
        <taxon>Fabaceae</taxon>
        <taxon>Papilionoideae</taxon>
        <taxon>50 kb inversion clade</taxon>
        <taxon>NPAAA clade</taxon>
        <taxon>indigoferoid/millettioid clade</taxon>
        <taxon>Abreae</taxon>
        <taxon>Abrus</taxon>
    </lineage>
</organism>
<dbReference type="Pfam" id="PF00332">
    <property type="entry name" value="Glyco_hydro_17"/>
    <property type="match status" value="1"/>
</dbReference>
<feature type="chain" id="PRO_5034656469" description="glucan endo-1,3-beta-D-glucosidase" evidence="15">
    <location>
        <begin position="23"/>
        <end position="411"/>
    </location>
</feature>
<keyword evidence="6" id="KW-0336">GPI-anchor</keyword>
<dbReference type="SMART" id="SM00768">
    <property type="entry name" value="X8"/>
    <property type="match status" value="1"/>
</dbReference>
<keyword evidence="11" id="KW-0325">Glycoprotein</keyword>
<keyword evidence="7 15" id="KW-0732">Signal</keyword>
<dbReference type="InterPro" id="IPR000490">
    <property type="entry name" value="Glyco_hydro_17"/>
</dbReference>
<dbReference type="GO" id="GO:0042973">
    <property type="term" value="F:glucan endo-1,3-beta-D-glucosidase activity"/>
    <property type="evidence" value="ECO:0007669"/>
    <property type="project" value="UniProtKB-EC"/>
</dbReference>
<keyword evidence="17" id="KW-1185">Reference proteome</keyword>
<accession>A0A8B8M670</accession>
<evidence type="ECO:0000256" key="13">
    <source>
        <dbReference type="ARBA" id="ARBA00023295"/>
    </source>
</evidence>
<dbReference type="RefSeq" id="XP_027362639.1">
    <property type="nucleotide sequence ID" value="XM_027506838.1"/>
</dbReference>
<dbReference type="AlphaFoldDB" id="A0A8B8M670"/>
<keyword evidence="13" id="KW-0326">Glycosidase</keyword>
<dbReference type="GO" id="GO:0098552">
    <property type="term" value="C:side of membrane"/>
    <property type="evidence" value="ECO:0007669"/>
    <property type="project" value="UniProtKB-KW"/>
</dbReference>
<dbReference type="OrthoDB" id="421038at2759"/>
<evidence type="ECO:0000256" key="1">
    <source>
        <dbReference type="ARBA" id="ARBA00000382"/>
    </source>
</evidence>
<evidence type="ECO:0000256" key="4">
    <source>
        <dbReference type="ARBA" id="ARBA00012780"/>
    </source>
</evidence>
<evidence type="ECO:0000259" key="16">
    <source>
        <dbReference type="SMART" id="SM00768"/>
    </source>
</evidence>
<dbReference type="PANTHER" id="PTHR31044">
    <property type="entry name" value="BETA-1,3 GLUCANASE"/>
    <property type="match status" value="1"/>
</dbReference>
<evidence type="ECO:0000313" key="18">
    <source>
        <dbReference type="RefSeq" id="XP_027362639.1"/>
    </source>
</evidence>
<keyword evidence="12" id="KW-0449">Lipoprotein</keyword>
<keyword evidence="8" id="KW-0378">Hydrolase</keyword>
<evidence type="ECO:0000256" key="3">
    <source>
        <dbReference type="ARBA" id="ARBA00008773"/>
    </source>
</evidence>
<keyword evidence="10" id="KW-1015">Disulfide bond</keyword>
<evidence type="ECO:0000256" key="14">
    <source>
        <dbReference type="RuleBase" id="RU004335"/>
    </source>
</evidence>
<comment type="subcellular location">
    <subcellularLocation>
        <location evidence="2">Cell membrane</location>
        <topology evidence="2">Lipid-anchor</topology>
        <topology evidence="2">GPI-anchor</topology>
    </subcellularLocation>
</comment>
<reference evidence="18" key="2">
    <citation type="submission" date="2025-08" db="UniProtKB">
        <authorList>
            <consortium name="RefSeq"/>
        </authorList>
    </citation>
    <scope>IDENTIFICATION</scope>
    <source>
        <tissue evidence="18">Young leaves</tissue>
    </source>
</reference>
<evidence type="ECO:0000256" key="9">
    <source>
        <dbReference type="ARBA" id="ARBA00023136"/>
    </source>
</evidence>
<name>A0A8B8M670_ABRPR</name>
<feature type="domain" description="X8" evidence="16">
    <location>
        <begin position="323"/>
        <end position="408"/>
    </location>
</feature>
<evidence type="ECO:0000256" key="11">
    <source>
        <dbReference type="ARBA" id="ARBA00023180"/>
    </source>
</evidence>
<evidence type="ECO:0000256" key="8">
    <source>
        <dbReference type="ARBA" id="ARBA00022801"/>
    </source>
</evidence>
<dbReference type="PANTHER" id="PTHR31044:SF140">
    <property type="entry name" value="EXPRESSED PROTEIN"/>
    <property type="match status" value="1"/>
</dbReference>
<dbReference type="InterPro" id="IPR044788">
    <property type="entry name" value="X8_dom_prot"/>
</dbReference>
<dbReference type="GO" id="GO:0009506">
    <property type="term" value="C:plasmodesma"/>
    <property type="evidence" value="ECO:0007669"/>
    <property type="project" value="UniProtKB-ARBA"/>
</dbReference>
<dbReference type="Pfam" id="PF07983">
    <property type="entry name" value="X8"/>
    <property type="match status" value="1"/>
</dbReference>
<reference evidence="17" key="1">
    <citation type="journal article" date="2019" name="Toxins">
        <title>Detection of Abrin-Like and Prepropulchellin-Like Toxin Genes and Transcripts Using Whole Genome Sequencing and Full-Length Transcript Sequencing of Abrus precatorius.</title>
        <authorList>
            <person name="Hovde B.T."/>
            <person name="Daligault H.E."/>
            <person name="Hanschen E.R."/>
            <person name="Kunde Y.A."/>
            <person name="Johnson M.B."/>
            <person name="Starkenburg S.R."/>
            <person name="Johnson S.L."/>
        </authorList>
    </citation>
    <scope>NUCLEOTIDE SEQUENCE [LARGE SCALE GENOMIC DNA]</scope>
</reference>
<dbReference type="GO" id="GO:0005975">
    <property type="term" value="P:carbohydrate metabolic process"/>
    <property type="evidence" value="ECO:0007669"/>
    <property type="project" value="InterPro"/>
</dbReference>
<dbReference type="GeneID" id="113870246"/>
<dbReference type="GO" id="GO:0005886">
    <property type="term" value="C:plasma membrane"/>
    <property type="evidence" value="ECO:0007669"/>
    <property type="project" value="UniProtKB-SubCell"/>
</dbReference>
<evidence type="ECO:0000256" key="15">
    <source>
        <dbReference type="SAM" id="SignalP"/>
    </source>
</evidence>